<dbReference type="InterPro" id="IPR050987">
    <property type="entry name" value="AtrR-like"/>
</dbReference>
<dbReference type="InParanoid" id="B0D835"/>
<dbReference type="InterPro" id="IPR001138">
    <property type="entry name" value="Zn2Cys6_DnaBD"/>
</dbReference>
<dbReference type="STRING" id="486041.B0D835"/>
<dbReference type="InterPro" id="IPR036864">
    <property type="entry name" value="Zn2-C6_fun-type_DNA-bd_sf"/>
</dbReference>
<dbReference type="AlphaFoldDB" id="B0D835"/>
<dbReference type="SMART" id="SM00066">
    <property type="entry name" value="GAL4"/>
    <property type="match status" value="1"/>
</dbReference>
<dbReference type="Proteomes" id="UP000001194">
    <property type="component" value="Unassembled WGS sequence"/>
</dbReference>
<dbReference type="CDD" id="cd12148">
    <property type="entry name" value="fungal_TF_MHR"/>
    <property type="match status" value="1"/>
</dbReference>
<keyword evidence="2" id="KW-0539">Nucleus</keyword>
<dbReference type="GO" id="GO:0008270">
    <property type="term" value="F:zinc ion binding"/>
    <property type="evidence" value="ECO:0007669"/>
    <property type="project" value="InterPro"/>
</dbReference>
<evidence type="ECO:0000256" key="1">
    <source>
        <dbReference type="ARBA" id="ARBA00022723"/>
    </source>
</evidence>
<feature type="region of interest" description="Disordered" evidence="3">
    <location>
        <begin position="720"/>
        <end position="760"/>
    </location>
</feature>
<sequence>MSSDGEDYNDDNPSSITQGLKKRRIQRACDICRRRKSDGVPIPGNRCSNCVAFRFDCTYVESSKKRAPPKRFACRVVNSPPRSHRLLSYVESLEQRLEKLQSLLQKLCKDDNVLKEHNIPLDQDNGSPDTNIEVELCHSVPMPRHPRDIATSVIRRVGESVDPDDEPLLPEDDFPHLIFADNFKRLKMDKDEYWFMGKSSGVTLIQTAVELKNQYNGSTSPKPHITLGEKRPEFWTPHPWERPGNRVDSPSYTFPDPDLLIQLVDLYFAHVNLYLPLLHRPTFEKSIADNLHLTNDGFAETVLLVCAVGSRFSNDTRAMLDGVESYHSCGWKWFDQVQLSRKLFFGPPTLYDLQVYCLAVQYLQGSSAPQSCWTMVGIGIRLAQEVGAHRRSKVRDRPITAEDELWKRAFWVLVCLDRPVSATLGRPCAIQDEDFDLDLPVECDDEYWDHPDPSQRFKQPLNKPSLISQFNLYIKLNQVLAFSLRTIYSINKSKILLGFVGPQWEKHIVAELDSALNKWVDSVPDHLRWDPNREDDDFFNQSALLYVAYYHVQILVHRPFIPSPSKPSSTSFPSLAICTNAARSCSHIVDFQRKRNQMPPPPLLIVVFTSAIVLLLNIWGGKRSGLSTDPKREMADVHKCMQVLKTCEKQWHSAGRLWDILYELASVGDLPLPQPSPPANKRERDSESPVQFPIPPSDTSPPPNDALRRIAGSRRVSKDVIMSMPPPPLPQPVHRQHTPQRPQDHRSLYSQSPAEPLYQPPLSPRQYFALPVYSNELAGLPLHGKGSFLLGDQPPSNQNMWYPPMAHSSTSRRTPASGTTAPNSSSSIYGYRGSDEINTMTQGHSAGDEEGDMMGMTESAAIFEEFAALSYASGGAHAGEGLFNGAAGGAVPLEGMYGGQLPGSGHSQQESQIRFSDIFPQHQQQEQLSVQYLPVDPDMMVMWSTAPTGFELDEWGSYLTNVSELTQGHPLSQT</sequence>
<dbReference type="InterPro" id="IPR007219">
    <property type="entry name" value="XnlR_reg_dom"/>
</dbReference>
<dbReference type="Pfam" id="PF04082">
    <property type="entry name" value="Fungal_trans"/>
    <property type="match status" value="1"/>
</dbReference>
<name>B0D835_LACBS</name>
<feature type="domain" description="Xylanolytic transcriptional activator regulatory" evidence="5">
    <location>
        <begin position="372"/>
        <end position="446"/>
    </location>
</feature>
<dbReference type="GO" id="GO:0003677">
    <property type="term" value="F:DNA binding"/>
    <property type="evidence" value="ECO:0007669"/>
    <property type="project" value="InterPro"/>
</dbReference>
<evidence type="ECO:0000313" key="6">
    <source>
        <dbReference type="EMBL" id="EDR09242.1"/>
    </source>
</evidence>
<organism evidence="7">
    <name type="scientific">Laccaria bicolor (strain S238N-H82 / ATCC MYA-4686)</name>
    <name type="common">Bicoloured deceiver</name>
    <name type="synonym">Laccaria laccata var. bicolor</name>
    <dbReference type="NCBI Taxonomy" id="486041"/>
    <lineage>
        <taxon>Eukaryota</taxon>
        <taxon>Fungi</taxon>
        <taxon>Dikarya</taxon>
        <taxon>Basidiomycota</taxon>
        <taxon>Agaricomycotina</taxon>
        <taxon>Agaricomycetes</taxon>
        <taxon>Agaricomycetidae</taxon>
        <taxon>Agaricales</taxon>
        <taxon>Agaricineae</taxon>
        <taxon>Hydnangiaceae</taxon>
        <taxon>Laccaria</taxon>
    </lineage>
</organism>
<feature type="region of interest" description="Disordered" evidence="3">
    <location>
        <begin position="669"/>
        <end position="707"/>
    </location>
</feature>
<reference evidence="6 7" key="1">
    <citation type="journal article" date="2008" name="Nature">
        <title>The genome of Laccaria bicolor provides insights into mycorrhizal symbiosis.</title>
        <authorList>
            <person name="Martin F."/>
            <person name="Aerts A."/>
            <person name="Ahren D."/>
            <person name="Brun A."/>
            <person name="Danchin E.G.J."/>
            <person name="Duchaussoy F."/>
            <person name="Gibon J."/>
            <person name="Kohler A."/>
            <person name="Lindquist E."/>
            <person name="Pereda V."/>
            <person name="Salamov A."/>
            <person name="Shapiro H.J."/>
            <person name="Wuyts J."/>
            <person name="Blaudez D."/>
            <person name="Buee M."/>
            <person name="Brokstein P."/>
            <person name="Canbaeck B."/>
            <person name="Cohen D."/>
            <person name="Courty P.E."/>
            <person name="Coutinho P.M."/>
            <person name="Delaruelle C."/>
            <person name="Detter J.C."/>
            <person name="Deveau A."/>
            <person name="DiFazio S."/>
            <person name="Duplessis S."/>
            <person name="Fraissinet-Tachet L."/>
            <person name="Lucic E."/>
            <person name="Frey-Klett P."/>
            <person name="Fourrey C."/>
            <person name="Feussner I."/>
            <person name="Gay G."/>
            <person name="Grimwood J."/>
            <person name="Hoegger P.J."/>
            <person name="Jain P."/>
            <person name="Kilaru S."/>
            <person name="Labbe J."/>
            <person name="Lin Y.C."/>
            <person name="Legue V."/>
            <person name="Le Tacon F."/>
            <person name="Marmeisse R."/>
            <person name="Melayah D."/>
            <person name="Montanini B."/>
            <person name="Muratet M."/>
            <person name="Nehls U."/>
            <person name="Niculita-Hirzel H."/>
            <person name="Oudot-Le Secq M.P."/>
            <person name="Peter M."/>
            <person name="Quesneville H."/>
            <person name="Rajashekar B."/>
            <person name="Reich M."/>
            <person name="Rouhier N."/>
            <person name="Schmutz J."/>
            <person name="Yin T."/>
            <person name="Chalot M."/>
            <person name="Henrissat B."/>
            <person name="Kuees U."/>
            <person name="Lucas S."/>
            <person name="Van de Peer Y."/>
            <person name="Podila G.K."/>
            <person name="Polle A."/>
            <person name="Pukkila P.J."/>
            <person name="Richardson P.M."/>
            <person name="Rouze P."/>
            <person name="Sanders I.R."/>
            <person name="Stajich J.E."/>
            <person name="Tunlid A."/>
            <person name="Tuskan G."/>
            <person name="Grigoriev I.V."/>
        </authorList>
    </citation>
    <scope>NUCLEOTIDE SEQUENCE [LARGE SCALE GENOMIC DNA]</scope>
    <source>
        <strain evidence="7">S238N-H82 / ATCC MYA-4686</strain>
    </source>
</reference>
<dbReference type="OrthoDB" id="4456959at2759"/>
<feature type="domain" description="Zn(2)-C6 fungal-type" evidence="4">
    <location>
        <begin position="23"/>
        <end position="68"/>
    </location>
</feature>
<dbReference type="SUPFAM" id="SSF57701">
    <property type="entry name" value="Zn2/Cys6 DNA-binding domain"/>
    <property type="match status" value="1"/>
</dbReference>
<evidence type="ECO:0000259" key="4">
    <source>
        <dbReference type="SMART" id="SM00066"/>
    </source>
</evidence>
<evidence type="ECO:0000313" key="7">
    <source>
        <dbReference type="Proteomes" id="UP000001194"/>
    </source>
</evidence>
<dbReference type="SMART" id="SM00906">
    <property type="entry name" value="Fungal_trans"/>
    <property type="match status" value="1"/>
</dbReference>
<accession>B0D835</accession>
<evidence type="ECO:0000259" key="5">
    <source>
        <dbReference type="SMART" id="SM00906"/>
    </source>
</evidence>
<dbReference type="KEGG" id="lbc:LACBIDRAFT_296690"/>
<feature type="compositionally biased region" description="Pro residues" evidence="3">
    <location>
        <begin position="692"/>
        <end position="704"/>
    </location>
</feature>
<evidence type="ECO:0000256" key="2">
    <source>
        <dbReference type="ARBA" id="ARBA00023242"/>
    </source>
</evidence>
<gene>
    <name evidence="6" type="ORF">LACBIDRAFT_296690</name>
</gene>
<feature type="region of interest" description="Disordered" evidence="3">
    <location>
        <begin position="789"/>
        <end position="829"/>
    </location>
</feature>
<keyword evidence="1" id="KW-0479">Metal-binding</keyword>
<keyword evidence="7" id="KW-1185">Reference proteome</keyword>
<dbReference type="RefSeq" id="XP_001880555.1">
    <property type="nucleotide sequence ID" value="XM_001880520.1"/>
</dbReference>
<feature type="compositionally biased region" description="Polar residues" evidence="3">
    <location>
        <begin position="807"/>
        <end position="828"/>
    </location>
</feature>
<feature type="compositionally biased region" description="Acidic residues" evidence="3">
    <location>
        <begin position="1"/>
        <end position="10"/>
    </location>
</feature>
<dbReference type="EMBL" id="DS547100">
    <property type="protein sequence ID" value="EDR09242.1"/>
    <property type="molecule type" value="Genomic_DNA"/>
</dbReference>
<dbReference type="GO" id="GO:0006351">
    <property type="term" value="P:DNA-templated transcription"/>
    <property type="evidence" value="ECO:0007669"/>
    <property type="project" value="InterPro"/>
</dbReference>
<dbReference type="HOGENOM" id="CLU_006019_2_0_1"/>
<proteinExistence type="predicted"/>
<feature type="region of interest" description="Disordered" evidence="3">
    <location>
        <begin position="1"/>
        <end position="21"/>
    </location>
</feature>
<dbReference type="Gene3D" id="4.10.240.10">
    <property type="entry name" value="Zn(2)-C6 fungal-type DNA-binding domain"/>
    <property type="match status" value="1"/>
</dbReference>
<evidence type="ECO:0000256" key="3">
    <source>
        <dbReference type="SAM" id="MobiDB-lite"/>
    </source>
</evidence>
<dbReference type="PANTHER" id="PTHR46910:SF38">
    <property type="entry name" value="ZN(2)-C6 FUNGAL-TYPE DOMAIN-CONTAINING PROTEIN"/>
    <property type="match status" value="1"/>
</dbReference>
<protein>
    <submittedName>
        <fullName evidence="6">Predicted protein</fullName>
    </submittedName>
</protein>
<dbReference type="GeneID" id="6075970"/>
<dbReference type="PANTHER" id="PTHR46910">
    <property type="entry name" value="TRANSCRIPTION FACTOR PDR1"/>
    <property type="match status" value="1"/>
</dbReference>
<dbReference type="CDD" id="cd00067">
    <property type="entry name" value="GAL4"/>
    <property type="match status" value="1"/>
</dbReference>
<dbReference type="GO" id="GO:0000981">
    <property type="term" value="F:DNA-binding transcription factor activity, RNA polymerase II-specific"/>
    <property type="evidence" value="ECO:0007669"/>
    <property type="project" value="InterPro"/>
</dbReference>